<protein>
    <submittedName>
        <fullName evidence="2">Uncharacterized protein</fullName>
    </submittedName>
</protein>
<keyword evidence="3" id="KW-1185">Reference proteome</keyword>
<dbReference type="RefSeq" id="WP_090993257.1">
    <property type="nucleotide sequence ID" value="NZ_FOPP01000004.1"/>
</dbReference>
<accession>A0A1I2WVS5</accession>
<evidence type="ECO:0000313" key="3">
    <source>
        <dbReference type="Proteomes" id="UP000199666"/>
    </source>
</evidence>
<evidence type="ECO:0000256" key="1">
    <source>
        <dbReference type="SAM" id="Phobius"/>
    </source>
</evidence>
<keyword evidence="1" id="KW-0472">Membrane</keyword>
<evidence type="ECO:0000313" key="2">
    <source>
        <dbReference type="EMBL" id="SFH05454.1"/>
    </source>
</evidence>
<organism evidence="2 3">
    <name type="scientific">Pedobacter insulae</name>
    <dbReference type="NCBI Taxonomy" id="414048"/>
    <lineage>
        <taxon>Bacteria</taxon>
        <taxon>Pseudomonadati</taxon>
        <taxon>Bacteroidota</taxon>
        <taxon>Sphingobacteriia</taxon>
        <taxon>Sphingobacteriales</taxon>
        <taxon>Sphingobacteriaceae</taxon>
        <taxon>Pedobacter</taxon>
    </lineage>
</organism>
<name>A0A1I2WVS5_9SPHI</name>
<dbReference type="OrthoDB" id="772283at2"/>
<dbReference type="AlphaFoldDB" id="A0A1I2WVS5"/>
<dbReference type="Proteomes" id="UP000199666">
    <property type="component" value="Unassembled WGS sequence"/>
</dbReference>
<gene>
    <name evidence="2" type="ORF">SAMN04489864_104322</name>
</gene>
<dbReference type="EMBL" id="FOPP01000004">
    <property type="protein sequence ID" value="SFH05454.1"/>
    <property type="molecule type" value="Genomic_DNA"/>
</dbReference>
<dbReference type="STRING" id="414048.SAMN04489864_104322"/>
<reference evidence="2 3" key="1">
    <citation type="submission" date="2016-10" db="EMBL/GenBank/DDBJ databases">
        <authorList>
            <person name="de Groot N.N."/>
        </authorList>
    </citation>
    <scope>NUCLEOTIDE SEQUENCE [LARGE SCALE GENOMIC DNA]</scope>
    <source>
        <strain evidence="2 3">DSM 18684</strain>
    </source>
</reference>
<keyword evidence="1" id="KW-1133">Transmembrane helix</keyword>
<proteinExistence type="predicted"/>
<feature type="transmembrane region" description="Helical" evidence="1">
    <location>
        <begin position="46"/>
        <end position="67"/>
    </location>
</feature>
<sequence length="71" mass="8026">MKLFRKNSTSIGGDAIAEKIAKKIIDRQRTLANYLNRKTRNISGKLWMAILIIFCAAFGCYCTFLLIRALG</sequence>
<keyword evidence="1" id="KW-0812">Transmembrane</keyword>